<feature type="transmembrane region" description="Helical" evidence="8">
    <location>
        <begin position="372"/>
        <end position="394"/>
    </location>
</feature>
<reference evidence="10 11" key="1">
    <citation type="submission" date="2016-05" db="EMBL/GenBank/DDBJ databases">
        <title>Genome sequencing reveals origins of a unique bacterial endosymbiosis in the earliest lineages of terrestrial Fungi.</title>
        <authorList>
            <consortium name="DOE Joint Genome Institute"/>
            <person name="Uehling J."/>
            <person name="Gryganskyi A."/>
            <person name="Hameed K."/>
            <person name="Tschaplinski T."/>
            <person name="Misztal P."/>
            <person name="Wu S."/>
            <person name="Desiro A."/>
            <person name="Vande Pol N."/>
            <person name="Du Z.-Y."/>
            <person name="Zienkiewicz A."/>
            <person name="Zienkiewicz K."/>
            <person name="Morin E."/>
            <person name="Tisserant E."/>
            <person name="Splivallo R."/>
            <person name="Hainaut M."/>
            <person name="Henrissat B."/>
            <person name="Ohm R."/>
            <person name="Kuo A."/>
            <person name="Yan J."/>
            <person name="Lipzen A."/>
            <person name="Nolan M."/>
            <person name="Labutti K."/>
            <person name="Barry K."/>
            <person name="Goldstein A."/>
            <person name="Labbe J."/>
            <person name="Schadt C."/>
            <person name="Tuskan G."/>
            <person name="Grigoriev I."/>
            <person name="Martin F."/>
            <person name="Vilgalys R."/>
            <person name="Bonito G."/>
        </authorList>
    </citation>
    <scope>NUCLEOTIDE SEQUENCE [LARGE SCALE GENOMIC DNA]</scope>
    <source>
        <strain evidence="10 11">AG-77</strain>
    </source>
</reference>
<dbReference type="Pfam" id="PF07690">
    <property type="entry name" value="MFS_1"/>
    <property type="match status" value="1"/>
</dbReference>
<evidence type="ECO:0000313" key="11">
    <source>
        <dbReference type="Proteomes" id="UP000078512"/>
    </source>
</evidence>
<organism evidence="10 11">
    <name type="scientific">Linnemannia elongata AG-77</name>
    <dbReference type="NCBI Taxonomy" id="1314771"/>
    <lineage>
        <taxon>Eukaryota</taxon>
        <taxon>Fungi</taxon>
        <taxon>Fungi incertae sedis</taxon>
        <taxon>Mucoromycota</taxon>
        <taxon>Mortierellomycotina</taxon>
        <taxon>Mortierellomycetes</taxon>
        <taxon>Mortierellales</taxon>
        <taxon>Mortierellaceae</taxon>
        <taxon>Linnemannia</taxon>
    </lineage>
</organism>
<dbReference type="InterPro" id="IPR020846">
    <property type="entry name" value="MFS_dom"/>
</dbReference>
<dbReference type="EMBL" id="KV442038">
    <property type="protein sequence ID" value="OAQ29879.1"/>
    <property type="molecule type" value="Genomic_DNA"/>
</dbReference>
<feature type="transmembrane region" description="Helical" evidence="8">
    <location>
        <begin position="538"/>
        <end position="557"/>
    </location>
</feature>
<feature type="transmembrane region" description="Helical" evidence="8">
    <location>
        <begin position="173"/>
        <end position="190"/>
    </location>
</feature>
<comment type="subcellular location">
    <subcellularLocation>
        <location evidence="1">Cell membrane</location>
        <topology evidence="1">Multi-pass membrane protein</topology>
    </subcellularLocation>
</comment>
<dbReference type="Proteomes" id="UP000078512">
    <property type="component" value="Unassembled WGS sequence"/>
</dbReference>
<protein>
    <submittedName>
        <fullName evidence="10">MFS general substrate transporter</fullName>
    </submittedName>
</protein>
<keyword evidence="5 8" id="KW-1133">Transmembrane helix</keyword>
<feature type="transmembrane region" description="Helical" evidence="8">
    <location>
        <begin position="335"/>
        <end position="360"/>
    </location>
</feature>
<gene>
    <name evidence="10" type="ORF">K457DRAFT_155303</name>
</gene>
<dbReference type="GO" id="GO:0005886">
    <property type="term" value="C:plasma membrane"/>
    <property type="evidence" value="ECO:0007669"/>
    <property type="project" value="UniProtKB-SubCell"/>
</dbReference>
<evidence type="ECO:0000256" key="3">
    <source>
        <dbReference type="ARBA" id="ARBA00022475"/>
    </source>
</evidence>
<dbReference type="AlphaFoldDB" id="A0A197K063"/>
<dbReference type="STRING" id="1314771.A0A197K063"/>
<feature type="transmembrane region" description="Helical" evidence="8">
    <location>
        <begin position="266"/>
        <end position="287"/>
    </location>
</feature>
<feature type="transmembrane region" description="Helical" evidence="8">
    <location>
        <begin position="109"/>
        <end position="128"/>
    </location>
</feature>
<dbReference type="Gene3D" id="1.20.1720.10">
    <property type="entry name" value="Multidrug resistance protein D"/>
    <property type="match status" value="1"/>
</dbReference>
<dbReference type="OrthoDB" id="10021397at2759"/>
<feature type="transmembrane region" description="Helical" evidence="8">
    <location>
        <begin position="202"/>
        <end position="220"/>
    </location>
</feature>
<feature type="domain" description="Major facilitator superfamily (MFS) profile" evidence="9">
    <location>
        <begin position="75"/>
        <end position="562"/>
    </location>
</feature>
<feature type="transmembrane region" description="Helical" evidence="8">
    <location>
        <begin position="226"/>
        <end position="245"/>
    </location>
</feature>
<feature type="transmembrane region" description="Helical" evidence="8">
    <location>
        <begin position="401"/>
        <end position="420"/>
    </location>
</feature>
<name>A0A197K063_9FUNG</name>
<evidence type="ECO:0000256" key="7">
    <source>
        <dbReference type="SAM" id="MobiDB-lite"/>
    </source>
</evidence>
<feature type="transmembrane region" description="Helical" evidence="8">
    <location>
        <begin position="73"/>
        <end position="97"/>
    </location>
</feature>
<evidence type="ECO:0000256" key="5">
    <source>
        <dbReference type="ARBA" id="ARBA00022989"/>
    </source>
</evidence>
<evidence type="ECO:0000256" key="2">
    <source>
        <dbReference type="ARBA" id="ARBA00022448"/>
    </source>
</evidence>
<dbReference type="PROSITE" id="PS50850">
    <property type="entry name" value="MFS"/>
    <property type="match status" value="1"/>
</dbReference>
<dbReference type="PANTHER" id="PTHR23501:SF191">
    <property type="entry name" value="VACUOLAR BASIC AMINO ACID TRANSPORTER 4"/>
    <property type="match status" value="1"/>
</dbReference>
<dbReference type="PANTHER" id="PTHR23501">
    <property type="entry name" value="MAJOR FACILITATOR SUPERFAMILY"/>
    <property type="match status" value="1"/>
</dbReference>
<keyword evidence="11" id="KW-1185">Reference proteome</keyword>
<feature type="transmembrane region" description="Helical" evidence="8">
    <location>
        <begin position="461"/>
        <end position="486"/>
    </location>
</feature>
<dbReference type="FunFam" id="1.20.1720.10:FF:000004">
    <property type="entry name" value="EmrB/QacA family drug resistance transporter"/>
    <property type="match status" value="1"/>
</dbReference>
<dbReference type="InterPro" id="IPR011701">
    <property type="entry name" value="MFS"/>
</dbReference>
<keyword evidence="4 8" id="KW-0812">Transmembrane</keyword>
<proteinExistence type="predicted"/>
<keyword evidence="3" id="KW-1003">Cell membrane</keyword>
<evidence type="ECO:0000256" key="8">
    <source>
        <dbReference type="SAM" id="Phobius"/>
    </source>
</evidence>
<evidence type="ECO:0000313" key="10">
    <source>
        <dbReference type="EMBL" id="OAQ29879.1"/>
    </source>
</evidence>
<evidence type="ECO:0000259" key="9">
    <source>
        <dbReference type="PROSITE" id="PS50850"/>
    </source>
</evidence>
<sequence length="567" mass="61837">MDSNIRDPSSPPNGSIKLDAVPSTTTLSTVKPEGSIHSYKINDKSDLEQQDLQHEQDDHAPTRTPPPTGIRRFLLFAGLFLGCFLASLDITIVATALPQISSDFNAQSQMAWIATAYLLAYTTFQSLYGRFSDIFGIKPMYLFACGIFLVGSIGCGAASTMIMLIVFRALQGIGGAGLFSLMMIMVSTMFEDLAERARYQTLGWLAFGIAGVTGPLLGGVFVEHSTWRWCFYMNIPIGVVGFLMVAKFYQIPFERSENLKTKLRRVDYTGVLFIIASVLCLLLPLNWGGTTYAWNSAVIIILLCLCFVFIAALVFIELRALEPVLPMTLFLNREVALACAVNGLMGLVFTGCTYYVPLYFQVVKGVSTTDSGLRLMPCIIGAVFSTGASSILLSKLKDYRIFITLGTATLTLAVGLFIMFDEGTSLAEQLIFVLIMGLGQGLIYQNCVLACQDCTDPKDMAVATGLVAFINSIGNAVGVAICAAVINNALNSNLAKLSEANQAILKEFNVVENMNSIHTLPEGLRVEVVHAYAESFRVLFIVLTPMIGFAFLLTFFIRRRGSLAKKV</sequence>
<feature type="region of interest" description="Disordered" evidence="7">
    <location>
        <begin position="1"/>
        <end position="38"/>
    </location>
</feature>
<feature type="transmembrane region" description="Helical" evidence="8">
    <location>
        <begin position="293"/>
        <end position="315"/>
    </location>
</feature>
<evidence type="ECO:0000256" key="6">
    <source>
        <dbReference type="ARBA" id="ARBA00023136"/>
    </source>
</evidence>
<evidence type="ECO:0000256" key="4">
    <source>
        <dbReference type="ARBA" id="ARBA00022692"/>
    </source>
</evidence>
<evidence type="ECO:0000256" key="1">
    <source>
        <dbReference type="ARBA" id="ARBA00004651"/>
    </source>
</evidence>
<dbReference type="CDD" id="cd17502">
    <property type="entry name" value="MFS_Azr1_MDR_like"/>
    <property type="match status" value="1"/>
</dbReference>
<dbReference type="Gene3D" id="1.20.1250.20">
    <property type="entry name" value="MFS general substrate transporter like domains"/>
    <property type="match status" value="1"/>
</dbReference>
<dbReference type="SUPFAM" id="SSF103473">
    <property type="entry name" value="MFS general substrate transporter"/>
    <property type="match status" value="1"/>
</dbReference>
<keyword evidence="6 8" id="KW-0472">Membrane</keyword>
<feature type="transmembrane region" description="Helical" evidence="8">
    <location>
        <begin position="426"/>
        <end position="449"/>
    </location>
</feature>
<feature type="transmembrane region" description="Helical" evidence="8">
    <location>
        <begin position="140"/>
        <end position="167"/>
    </location>
</feature>
<dbReference type="GO" id="GO:0022857">
    <property type="term" value="F:transmembrane transporter activity"/>
    <property type="evidence" value="ECO:0007669"/>
    <property type="project" value="InterPro"/>
</dbReference>
<dbReference type="InterPro" id="IPR036259">
    <property type="entry name" value="MFS_trans_sf"/>
</dbReference>
<accession>A0A197K063</accession>
<keyword evidence="2" id="KW-0813">Transport</keyword>